<dbReference type="Pfam" id="PF00581">
    <property type="entry name" value="Rhodanese"/>
    <property type="match status" value="1"/>
</dbReference>
<feature type="domain" description="Rhodanese" evidence="1">
    <location>
        <begin position="101"/>
        <end position="186"/>
    </location>
</feature>
<dbReference type="InterPro" id="IPR036873">
    <property type="entry name" value="Rhodanese-like_dom_sf"/>
</dbReference>
<dbReference type="OrthoDB" id="9796234at2"/>
<dbReference type="PROSITE" id="PS01148">
    <property type="entry name" value="UPF0033"/>
    <property type="match status" value="1"/>
</dbReference>
<dbReference type="PANTHER" id="PTHR43031">
    <property type="entry name" value="FAD-DEPENDENT OXIDOREDUCTASE"/>
    <property type="match status" value="1"/>
</dbReference>
<dbReference type="STRING" id="192814.GCA_900166575_02815"/>
<dbReference type="Proteomes" id="UP000297982">
    <property type="component" value="Unassembled WGS sequence"/>
</dbReference>
<dbReference type="Gene3D" id="3.30.110.40">
    <property type="entry name" value="TusA-like domain"/>
    <property type="match status" value="1"/>
</dbReference>
<name>A0A4Z0H1V1_9BACI</name>
<sequence length="188" mass="20649">MDIKTDFSLDAKGLACPMPIVKTKKTMKDIEAGQVLEVLATDQGSKADLAAWAKSAGHQFLGTIEEGEVLKHYVRKSGDEDAQEKKHPNVVSNDDLNKALDSEDTLVVDVRESAEYAFEHIPGATSIPLGELDERAGELDENKELYVVCRTGNRSDMAAQKLSEKGFTKVYNVVPGMSEWAFDKTSNQ</sequence>
<evidence type="ECO:0000313" key="2">
    <source>
        <dbReference type="EMBL" id="TGB02841.1"/>
    </source>
</evidence>
<accession>A0A4Z0H1V1</accession>
<dbReference type="InterPro" id="IPR001307">
    <property type="entry name" value="Thiosulphate_STrfase_CS"/>
</dbReference>
<dbReference type="AlphaFoldDB" id="A0A4Z0H1V1"/>
<dbReference type="EMBL" id="SRJC01000002">
    <property type="protein sequence ID" value="TGB02841.1"/>
    <property type="molecule type" value="Genomic_DNA"/>
</dbReference>
<dbReference type="InterPro" id="IPR001763">
    <property type="entry name" value="Rhodanese-like_dom"/>
</dbReference>
<evidence type="ECO:0000259" key="1">
    <source>
        <dbReference type="PROSITE" id="PS50206"/>
    </source>
</evidence>
<dbReference type="Pfam" id="PF01206">
    <property type="entry name" value="TusA"/>
    <property type="match status" value="1"/>
</dbReference>
<evidence type="ECO:0000313" key="3">
    <source>
        <dbReference type="Proteomes" id="UP000297982"/>
    </source>
</evidence>
<gene>
    <name evidence="2" type="ORF">E4663_11855</name>
</gene>
<dbReference type="InterPro" id="IPR050229">
    <property type="entry name" value="GlpE_sulfurtransferase"/>
</dbReference>
<dbReference type="PANTHER" id="PTHR43031:SF1">
    <property type="entry name" value="PYRIDINE NUCLEOTIDE-DISULPHIDE OXIDOREDUCTASE"/>
    <property type="match status" value="1"/>
</dbReference>
<keyword evidence="3" id="KW-1185">Reference proteome</keyword>
<organism evidence="2 3">
    <name type="scientific">Halobacillus salinus</name>
    <dbReference type="NCBI Taxonomy" id="192814"/>
    <lineage>
        <taxon>Bacteria</taxon>
        <taxon>Bacillati</taxon>
        <taxon>Bacillota</taxon>
        <taxon>Bacilli</taxon>
        <taxon>Bacillales</taxon>
        <taxon>Bacillaceae</taxon>
        <taxon>Halobacillus</taxon>
    </lineage>
</organism>
<proteinExistence type="predicted"/>
<reference evidence="2 3" key="1">
    <citation type="journal article" date="2003" name="Int. J. Syst. Evol. Microbiol.">
        <title>Halobacillus salinus sp. nov., isolated from a salt lake on the coast of the East Sea in Korea.</title>
        <authorList>
            <person name="Yoon J.H."/>
            <person name="Kang K.H."/>
            <person name="Park Y.H."/>
        </authorList>
    </citation>
    <scope>NUCLEOTIDE SEQUENCE [LARGE SCALE GENOMIC DNA]</scope>
    <source>
        <strain evidence="2 3">HSL-3</strain>
    </source>
</reference>
<dbReference type="Gene3D" id="3.40.250.10">
    <property type="entry name" value="Rhodanese-like domain"/>
    <property type="match status" value="1"/>
</dbReference>
<dbReference type="CDD" id="cd00158">
    <property type="entry name" value="RHOD"/>
    <property type="match status" value="1"/>
</dbReference>
<dbReference type="PROSITE" id="PS00380">
    <property type="entry name" value="RHODANESE_1"/>
    <property type="match status" value="1"/>
</dbReference>
<dbReference type="InterPro" id="IPR001455">
    <property type="entry name" value="TusA-like"/>
</dbReference>
<dbReference type="SUPFAM" id="SSF52821">
    <property type="entry name" value="Rhodanese/Cell cycle control phosphatase"/>
    <property type="match status" value="1"/>
</dbReference>
<dbReference type="GO" id="GO:0004792">
    <property type="term" value="F:thiosulfate-cyanide sulfurtransferase activity"/>
    <property type="evidence" value="ECO:0007669"/>
    <property type="project" value="InterPro"/>
</dbReference>
<dbReference type="PROSITE" id="PS50206">
    <property type="entry name" value="RHODANESE_3"/>
    <property type="match status" value="1"/>
</dbReference>
<comment type="caution">
    <text evidence="2">The sequence shown here is derived from an EMBL/GenBank/DDBJ whole genome shotgun (WGS) entry which is preliminary data.</text>
</comment>
<dbReference type="RefSeq" id="WP_079477696.1">
    <property type="nucleotide sequence ID" value="NZ_FVYZ01000003.1"/>
</dbReference>
<dbReference type="InterPro" id="IPR036868">
    <property type="entry name" value="TusA-like_sf"/>
</dbReference>
<dbReference type="SUPFAM" id="SSF64307">
    <property type="entry name" value="SirA-like"/>
    <property type="match status" value="1"/>
</dbReference>
<dbReference type="CDD" id="cd00291">
    <property type="entry name" value="SirA_YedF_YeeD"/>
    <property type="match status" value="1"/>
</dbReference>
<protein>
    <recommendedName>
        <fullName evidence="1">Rhodanese domain-containing protein</fullName>
    </recommendedName>
</protein>
<dbReference type="SMART" id="SM00450">
    <property type="entry name" value="RHOD"/>
    <property type="match status" value="1"/>
</dbReference>